<dbReference type="AlphaFoldDB" id="A0AAD8S545"/>
<comment type="caution">
    <text evidence="3">The sequence shown here is derived from an EMBL/GenBank/DDBJ whole genome shotgun (WGS) entry which is preliminary data.</text>
</comment>
<dbReference type="InterPro" id="IPR001810">
    <property type="entry name" value="F-box_dom"/>
</dbReference>
<dbReference type="Proteomes" id="UP001231189">
    <property type="component" value="Unassembled WGS sequence"/>
</dbReference>
<proteinExistence type="predicted"/>
<organism evidence="3 4">
    <name type="scientific">Lolium multiflorum</name>
    <name type="common">Italian ryegrass</name>
    <name type="synonym">Lolium perenne subsp. multiflorum</name>
    <dbReference type="NCBI Taxonomy" id="4521"/>
    <lineage>
        <taxon>Eukaryota</taxon>
        <taxon>Viridiplantae</taxon>
        <taxon>Streptophyta</taxon>
        <taxon>Embryophyta</taxon>
        <taxon>Tracheophyta</taxon>
        <taxon>Spermatophyta</taxon>
        <taxon>Magnoliopsida</taxon>
        <taxon>Liliopsida</taxon>
        <taxon>Poales</taxon>
        <taxon>Poaceae</taxon>
        <taxon>BOP clade</taxon>
        <taxon>Pooideae</taxon>
        <taxon>Poodae</taxon>
        <taxon>Poeae</taxon>
        <taxon>Poeae Chloroplast Group 2 (Poeae type)</taxon>
        <taxon>Loliodinae</taxon>
        <taxon>Loliinae</taxon>
        <taxon>Lolium</taxon>
    </lineage>
</organism>
<protein>
    <recommendedName>
        <fullName evidence="2">F-box domain-containing protein</fullName>
    </recommendedName>
</protein>
<sequence>MAAPLRRTATATNRDNRSTGPAISTANGSVLPQDLLYEILVRIPAKQLCRLGAVCRSWRSLLSDSSFVAAHSARHGPLIAALKQQPVGVDILDVSGHTVRQIRLQDYPQNHYGNVACTNLDLFCFIGAGRRPHVINPATGVVSLMPHDSDIDHKSPSTMFAIGRASLTGKAKVLAVATRYSTCKVLTLGGADEWRETDTKTIQCRSRSLDYLLPDGQAPSLRPSIASRASVRLAQCAIASSCKHCSSLAFAGSSLRVSKDSTIALCSTALSSDVGASGSSEDQDISESDRLRRATAVALRRPPHGPLSSASSSARAGATRPGRVEEAVGVVVIVELLLGARGRGGGWEVKVEVEARPGRSAAEMV</sequence>
<keyword evidence="4" id="KW-1185">Reference proteome</keyword>
<accession>A0AAD8S545</accession>
<evidence type="ECO:0000259" key="2">
    <source>
        <dbReference type="PROSITE" id="PS50181"/>
    </source>
</evidence>
<dbReference type="PANTHER" id="PTHR31111">
    <property type="entry name" value="BNAA05G37150D PROTEIN-RELATED"/>
    <property type="match status" value="1"/>
</dbReference>
<dbReference type="PANTHER" id="PTHR31111:SF133">
    <property type="entry name" value="OS07G0196600 PROTEIN"/>
    <property type="match status" value="1"/>
</dbReference>
<dbReference type="Gene3D" id="1.20.1280.50">
    <property type="match status" value="1"/>
</dbReference>
<dbReference type="InterPro" id="IPR036047">
    <property type="entry name" value="F-box-like_dom_sf"/>
</dbReference>
<evidence type="ECO:0000256" key="1">
    <source>
        <dbReference type="SAM" id="MobiDB-lite"/>
    </source>
</evidence>
<name>A0AAD8S545_LOLMU</name>
<evidence type="ECO:0000313" key="4">
    <source>
        <dbReference type="Proteomes" id="UP001231189"/>
    </source>
</evidence>
<dbReference type="SMART" id="SM00256">
    <property type="entry name" value="FBOX"/>
    <property type="match status" value="1"/>
</dbReference>
<evidence type="ECO:0000313" key="3">
    <source>
        <dbReference type="EMBL" id="KAK1644337.1"/>
    </source>
</evidence>
<feature type="compositionally biased region" description="Low complexity" evidence="1">
    <location>
        <begin position="1"/>
        <end position="13"/>
    </location>
</feature>
<dbReference type="SUPFAM" id="SSF81383">
    <property type="entry name" value="F-box domain"/>
    <property type="match status" value="1"/>
</dbReference>
<gene>
    <name evidence="3" type="ORF">QYE76_062142</name>
</gene>
<feature type="region of interest" description="Disordered" evidence="1">
    <location>
        <begin position="1"/>
        <end position="25"/>
    </location>
</feature>
<dbReference type="Pfam" id="PF12937">
    <property type="entry name" value="F-box-like"/>
    <property type="match status" value="1"/>
</dbReference>
<dbReference type="CDD" id="cd22157">
    <property type="entry name" value="F-box_AtFBW1-like"/>
    <property type="match status" value="1"/>
</dbReference>
<feature type="domain" description="F-box" evidence="2">
    <location>
        <begin position="25"/>
        <end position="71"/>
    </location>
</feature>
<reference evidence="3" key="1">
    <citation type="submission" date="2023-07" db="EMBL/GenBank/DDBJ databases">
        <title>A chromosome-level genome assembly of Lolium multiflorum.</title>
        <authorList>
            <person name="Chen Y."/>
            <person name="Copetti D."/>
            <person name="Kolliker R."/>
            <person name="Studer B."/>
        </authorList>
    </citation>
    <scope>NUCLEOTIDE SEQUENCE</scope>
    <source>
        <strain evidence="3">02402/16</strain>
        <tissue evidence="3">Leaf</tissue>
    </source>
</reference>
<dbReference type="PROSITE" id="PS50181">
    <property type="entry name" value="FBOX"/>
    <property type="match status" value="1"/>
</dbReference>
<dbReference type="EMBL" id="JAUUTY010000004">
    <property type="protein sequence ID" value="KAK1644337.1"/>
    <property type="molecule type" value="Genomic_DNA"/>
</dbReference>
<feature type="region of interest" description="Disordered" evidence="1">
    <location>
        <begin position="297"/>
        <end position="320"/>
    </location>
</feature>